<feature type="compositionally biased region" description="Polar residues" evidence="1">
    <location>
        <begin position="383"/>
        <end position="393"/>
    </location>
</feature>
<feature type="compositionally biased region" description="Basic and acidic residues" evidence="1">
    <location>
        <begin position="676"/>
        <end position="692"/>
    </location>
</feature>
<feature type="region of interest" description="Disordered" evidence="1">
    <location>
        <begin position="133"/>
        <end position="173"/>
    </location>
</feature>
<feature type="compositionally biased region" description="Low complexity" evidence="1">
    <location>
        <begin position="348"/>
        <end position="365"/>
    </location>
</feature>
<reference evidence="2 4" key="1">
    <citation type="submission" date="2020-01" db="EMBL/GenBank/DDBJ databases">
        <authorList>
            <consortium name="DOE Joint Genome Institute"/>
            <person name="Haridas S."/>
            <person name="Albert R."/>
            <person name="Binder M."/>
            <person name="Bloem J."/>
            <person name="Labutti K."/>
            <person name="Salamov A."/>
            <person name="Andreopoulos B."/>
            <person name="Baker S.E."/>
            <person name="Barry K."/>
            <person name="Bills G."/>
            <person name="Bluhm B.H."/>
            <person name="Cannon C."/>
            <person name="Castanera R."/>
            <person name="Culley D.E."/>
            <person name="Daum C."/>
            <person name="Ezra D."/>
            <person name="Gonzalez J.B."/>
            <person name="Henrissat B."/>
            <person name="Kuo A."/>
            <person name="Liang C."/>
            <person name="Lipzen A."/>
            <person name="Lutzoni F."/>
            <person name="Magnuson J."/>
            <person name="Mondo S."/>
            <person name="Nolan M."/>
            <person name="Ohm R."/>
            <person name="Pangilinan J."/>
            <person name="Park H.-J."/>
            <person name="Ramirez L."/>
            <person name="Alfaro M."/>
            <person name="Sun H."/>
            <person name="Tritt A."/>
            <person name="Yoshinaga Y."/>
            <person name="Zwiers L.-H."/>
            <person name="Turgeon B.G."/>
            <person name="Goodwin S.B."/>
            <person name="Spatafora J.W."/>
            <person name="Crous P.W."/>
            <person name="Grigoriev I.V."/>
        </authorList>
    </citation>
    <scope>NUCLEOTIDE SEQUENCE</scope>
    <source>
        <strain evidence="2 4">CBS 781.70</strain>
    </source>
</reference>
<evidence type="ECO:0000313" key="2">
    <source>
        <dbReference type="EMBL" id="KAF1813584.1"/>
    </source>
</evidence>
<keyword evidence="3" id="KW-1185">Reference proteome</keyword>
<proteinExistence type="predicted"/>
<evidence type="ECO:0000313" key="4">
    <source>
        <dbReference type="RefSeq" id="XP_033535215.1"/>
    </source>
</evidence>
<dbReference type="OrthoDB" id="5396360at2759"/>
<feature type="region of interest" description="Disordered" evidence="1">
    <location>
        <begin position="565"/>
        <end position="771"/>
    </location>
</feature>
<dbReference type="AlphaFoldDB" id="A0A6G1G6C4"/>
<feature type="compositionally biased region" description="Polar residues" evidence="1">
    <location>
        <begin position="631"/>
        <end position="641"/>
    </location>
</feature>
<feature type="compositionally biased region" description="Gly residues" evidence="1">
    <location>
        <begin position="533"/>
        <end position="547"/>
    </location>
</feature>
<dbReference type="EMBL" id="ML975154">
    <property type="protein sequence ID" value="KAF1813584.1"/>
    <property type="molecule type" value="Genomic_DNA"/>
</dbReference>
<dbReference type="GeneID" id="54419699"/>
<gene>
    <name evidence="2 4" type="ORF">P152DRAFT_456967</name>
</gene>
<evidence type="ECO:0000313" key="3">
    <source>
        <dbReference type="Proteomes" id="UP000504638"/>
    </source>
</evidence>
<protein>
    <submittedName>
        <fullName evidence="2 4">Uncharacterized protein</fullName>
    </submittedName>
</protein>
<reference evidence="4" key="3">
    <citation type="submission" date="2025-04" db="UniProtKB">
        <authorList>
            <consortium name="RefSeq"/>
        </authorList>
    </citation>
    <scope>IDENTIFICATION</scope>
    <source>
        <strain evidence="4">CBS 781.70</strain>
    </source>
</reference>
<sequence length="771" mass="83633">MEDVEFTSSQSRSTKAICGKCGTHFGNFYDSWQQITGSYFLPSLPASYEVPGLVEKKIPLQASSKSDLRGCEVLPLPCRHCGERIAIRILQTPIETEHLLGCEIFKHKSIIFRNEDTGKEVQPDVVEYAAKSRPSLGATRTTATNHIETPASSKSTVPTEPSFHPPAVTDMSASTTLPPIQRQLSGDHPGSLPPLLQSKSVQLSPHAQSMQMPATNGTSYPSQFQVKMDAIDRIQTQVNYNRATLELQSRELKRVESAVGGIQHDIRSLFRLVEDLRRPGATGRKESRAGVDDSDLELFSQTLANIAAKTNEIDGIKLQMEVLKRKTKRLEENTAGPVTPSGSSQRESSVLPPLPGSAGPLASLAETRPTYPHHSLPHEKSGPQPSGWATVNPGTKRPLVNGTDAYATNHTPVGSPKRLKLAPLGPRESYPSQHQRMDADDYSLRRSSSFPEKTNSGYGINQDQAEEHWRADHYVSQRGRETPRGPGRPRKYPSVEGAESTEWERDQGRVSGAYDPSDAYYQQRRGSGVMRRGSGGALAGTTGGGLGRPMPAPTMTTTIMDPYAHTKKTRTKPSRNSEGILIRKDGRPDMRSQSSAANLRKVHARKEQERMAELGTSLPHRGSPQEGGVDSPQQPVQSIGANTPDAEGSAEVRDERESTDEGSRHEDVMRQIFSRGVERENERVSSVRKELESPVSTAPSTGTDTGATFARPTTEHGIATQSESGETDRGASVGQPSTEHGVATEGESGETTGDGTGAEKPPAGPEAEAKQ</sequence>
<feature type="compositionally biased region" description="Basic and acidic residues" evidence="1">
    <location>
        <begin position="435"/>
        <end position="444"/>
    </location>
</feature>
<evidence type="ECO:0000256" key="1">
    <source>
        <dbReference type="SAM" id="MobiDB-lite"/>
    </source>
</evidence>
<name>A0A6G1G6C4_9PEZI</name>
<feature type="compositionally biased region" description="Polar residues" evidence="1">
    <location>
        <begin position="445"/>
        <end position="463"/>
    </location>
</feature>
<reference evidence="4" key="2">
    <citation type="submission" date="2020-04" db="EMBL/GenBank/DDBJ databases">
        <authorList>
            <consortium name="NCBI Genome Project"/>
        </authorList>
    </citation>
    <scope>NUCLEOTIDE SEQUENCE</scope>
    <source>
        <strain evidence="4">CBS 781.70</strain>
    </source>
</reference>
<feature type="compositionally biased region" description="Basic and acidic residues" evidence="1">
    <location>
        <begin position="465"/>
        <end position="483"/>
    </location>
</feature>
<accession>A0A6G1G6C4</accession>
<feature type="compositionally biased region" description="Polar residues" evidence="1">
    <location>
        <begin position="138"/>
        <end position="159"/>
    </location>
</feature>
<feature type="compositionally biased region" description="Basic and acidic residues" evidence="1">
    <location>
        <begin position="650"/>
        <end position="669"/>
    </location>
</feature>
<dbReference type="RefSeq" id="XP_033535215.1">
    <property type="nucleotide sequence ID" value="XM_033679129.1"/>
</dbReference>
<dbReference type="Proteomes" id="UP000504638">
    <property type="component" value="Unplaced"/>
</dbReference>
<feature type="compositionally biased region" description="Low complexity" evidence="1">
    <location>
        <begin position="741"/>
        <end position="761"/>
    </location>
</feature>
<feature type="region of interest" description="Disordered" evidence="1">
    <location>
        <begin position="328"/>
        <end position="549"/>
    </location>
</feature>
<feature type="compositionally biased region" description="Basic and acidic residues" evidence="1">
    <location>
        <begin position="581"/>
        <end position="590"/>
    </location>
</feature>
<organism evidence="2">
    <name type="scientific">Eremomyces bilateralis CBS 781.70</name>
    <dbReference type="NCBI Taxonomy" id="1392243"/>
    <lineage>
        <taxon>Eukaryota</taxon>
        <taxon>Fungi</taxon>
        <taxon>Dikarya</taxon>
        <taxon>Ascomycota</taxon>
        <taxon>Pezizomycotina</taxon>
        <taxon>Dothideomycetes</taxon>
        <taxon>Dothideomycetes incertae sedis</taxon>
        <taxon>Eremomycetales</taxon>
        <taxon>Eremomycetaceae</taxon>
        <taxon>Eremomyces</taxon>
    </lineage>
</organism>
<feature type="compositionally biased region" description="Polar residues" evidence="1">
    <location>
        <begin position="694"/>
        <end position="706"/>
    </location>
</feature>